<protein>
    <recommendedName>
        <fullName evidence="10">U3 snoRNP protein</fullName>
    </recommendedName>
</protein>
<evidence type="ECO:0008006" key="10">
    <source>
        <dbReference type="Google" id="ProtNLM"/>
    </source>
</evidence>
<accession>A0A8J4V7X4</accession>
<feature type="compositionally biased region" description="Acidic residues" evidence="7">
    <location>
        <begin position="328"/>
        <end position="338"/>
    </location>
</feature>
<evidence type="ECO:0000256" key="7">
    <source>
        <dbReference type="SAM" id="MobiDB-lite"/>
    </source>
</evidence>
<dbReference type="PANTHER" id="PTHR23183:SF0">
    <property type="entry name" value="NUCLEOLAR PROTEIN 14"/>
    <property type="match status" value="1"/>
</dbReference>
<name>A0A8J4V7X4_9MYCE</name>
<keyword evidence="4" id="KW-0698">rRNA processing</keyword>
<comment type="similarity">
    <text evidence="2">Belongs to the NOP14 family.</text>
</comment>
<keyword evidence="5" id="KW-0539">Nucleus</keyword>
<evidence type="ECO:0000256" key="3">
    <source>
        <dbReference type="ARBA" id="ARBA00022517"/>
    </source>
</evidence>
<evidence type="ECO:0000313" key="8">
    <source>
        <dbReference type="EMBL" id="KAF2077252.1"/>
    </source>
</evidence>
<dbReference type="Proteomes" id="UP000695562">
    <property type="component" value="Unassembled WGS sequence"/>
</dbReference>
<organism evidence="8 9">
    <name type="scientific">Polysphondylium violaceum</name>
    <dbReference type="NCBI Taxonomy" id="133409"/>
    <lineage>
        <taxon>Eukaryota</taxon>
        <taxon>Amoebozoa</taxon>
        <taxon>Evosea</taxon>
        <taxon>Eumycetozoa</taxon>
        <taxon>Dictyostelia</taxon>
        <taxon>Dictyosteliales</taxon>
        <taxon>Dictyosteliaceae</taxon>
        <taxon>Polysphondylium</taxon>
    </lineage>
</organism>
<comment type="caution">
    <text evidence="8">The sequence shown here is derived from an EMBL/GenBank/DDBJ whole genome shotgun (WGS) entry which is preliminary data.</text>
</comment>
<dbReference type="OrthoDB" id="441771at2759"/>
<evidence type="ECO:0000256" key="6">
    <source>
        <dbReference type="ARBA" id="ARBA00024695"/>
    </source>
</evidence>
<feature type="compositionally biased region" description="Polar residues" evidence="7">
    <location>
        <begin position="19"/>
        <end position="31"/>
    </location>
</feature>
<feature type="compositionally biased region" description="Basic and acidic residues" evidence="7">
    <location>
        <begin position="162"/>
        <end position="173"/>
    </location>
</feature>
<feature type="compositionally biased region" description="Basic and acidic residues" evidence="7">
    <location>
        <begin position="317"/>
        <end position="327"/>
    </location>
</feature>
<feature type="compositionally biased region" description="Acidic residues" evidence="7">
    <location>
        <begin position="150"/>
        <end position="161"/>
    </location>
</feature>
<evidence type="ECO:0000256" key="5">
    <source>
        <dbReference type="ARBA" id="ARBA00023242"/>
    </source>
</evidence>
<evidence type="ECO:0000256" key="1">
    <source>
        <dbReference type="ARBA" id="ARBA00004604"/>
    </source>
</evidence>
<dbReference type="GO" id="GO:0030692">
    <property type="term" value="C:Noc4p-Nop14p complex"/>
    <property type="evidence" value="ECO:0007669"/>
    <property type="project" value="TreeGrafter"/>
</dbReference>
<feature type="region of interest" description="Disordered" evidence="7">
    <location>
        <begin position="914"/>
        <end position="933"/>
    </location>
</feature>
<dbReference type="AlphaFoldDB" id="A0A8J4V7X4"/>
<evidence type="ECO:0000256" key="4">
    <source>
        <dbReference type="ARBA" id="ARBA00022552"/>
    </source>
</evidence>
<dbReference type="GO" id="GO:0030490">
    <property type="term" value="P:maturation of SSU-rRNA"/>
    <property type="evidence" value="ECO:0007669"/>
    <property type="project" value="TreeGrafter"/>
</dbReference>
<comment type="subcellular location">
    <subcellularLocation>
        <location evidence="1">Nucleus</location>
        <location evidence="1">Nucleolus</location>
    </subcellularLocation>
</comment>
<proteinExistence type="inferred from homology"/>
<dbReference type="Pfam" id="PF04147">
    <property type="entry name" value="Nop14"/>
    <property type="match status" value="1"/>
</dbReference>
<dbReference type="InterPro" id="IPR007276">
    <property type="entry name" value="Nop14"/>
</dbReference>
<dbReference type="EMBL" id="AJWJ01000034">
    <property type="protein sequence ID" value="KAF2077252.1"/>
    <property type="molecule type" value="Genomic_DNA"/>
</dbReference>
<feature type="region of interest" description="Disordered" evidence="7">
    <location>
        <begin position="317"/>
        <end position="448"/>
    </location>
</feature>
<reference evidence="8" key="1">
    <citation type="submission" date="2020-01" db="EMBL/GenBank/DDBJ databases">
        <title>Development of genomics and gene disruption for Polysphondylium violaceum indicates a role for the polyketide synthase stlB in stalk morphogenesis.</title>
        <authorList>
            <person name="Narita B."/>
            <person name="Kawabe Y."/>
            <person name="Kin K."/>
            <person name="Saito T."/>
            <person name="Gibbs R."/>
            <person name="Kuspa A."/>
            <person name="Muzny D."/>
            <person name="Queller D."/>
            <person name="Richards S."/>
            <person name="Strassman J."/>
            <person name="Sucgang R."/>
            <person name="Worley K."/>
            <person name="Schaap P."/>
        </authorList>
    </citation>
    <scope>NUCLEOTIDE SEQUENCE</scope>
    <source>
        <strain evidence="8">QSvi11</strain>
    </source>
</reference>
<dbReference type="PANTHER" id="PTHR23183">
    <property type="entry name" value="NOP14"/>
    <property type="match status" value="1"/>
</dbReference>
<feature type="compositionally biased region" description="Acidic residues" evidence="7">
    <location>
        <begin position="388"/>
        <end position="439"/>
    </location>
</feature>
<feature type="region of interest" description="Disordered" evidence="7">
    <location>
        <begin position="121"/>
        <end position="190"/>
    </location>
</feature>
<comment type="function">
    <text evidence="6">Involved in nucleolar processing of pre-18S ribosomal RNA. Has a role in the nuclear export of 40S pre-ribosomal subunit to the cytoplasm.</text>
</comment>
<sequence length="933" mass="107209">MAKASKSDLVNQKKDKSVSKTSAFGKTTTAAGGSGVKVVNPFDRKVNKVKHEVLGKKIVGGEGNRGQSRYNAFEKRKKTLGIELKLQGKTNKFVDQRYGESDETMTEEERMLVRFQKEKMRNKNQYNLDDDAEELTHMGQSLGDKLIEDYQPDSDDQGSDDEMGKEFLDERTRFGGGDDDDENRKRSTKDIYQEIIEKSKAGKAERAREKLIKERLTNELDADFEAIRGELVLSSKVQATPAQEDDEFLKFQAEQQKANAVNSSASGANGVEKEKHDDFDELLVSLAGEAKARATDRLKTADEIFKEEKEKLEKLEQERLKRMKGDDVDFDDDQEIEPDSNRPDRLKKRKRENDNRPKILSADSLDECDEILKANGVEPAMYNPSLSSDEEGDDDEEGDEDEDDEEEEGDEDEDEDDDDEDEDEDLEDDEENDSDESEEEKEKVIKKKSTTTQEIDLEIPYTFEIPSSIQELNEWLENRNNEQKELILTRIRVCNHVSIKPQNKEKMIKYLPILYQRFIETAQGEQTQESVVTIDWKEIDILNRHIFEVSQDVPLASGSSAKEILDRAFKRITKKLEVSSKVNYWPTVDELLFFKLLGNVFPTSDFQHTVLTPATESLNLFLSSCPLRNSVDIVSSLFVSNILFFYLSSAKRYSPEITSLISSLLNTFVNHNPTLVSQPVNKKSKSTPTTTTSQWASIQSNFLPTILLPNDLLQIQSKDKKSPIKKMTPSEQLDFSILFKKPEDTYLISNQFKIDLLNYLLNFISKYIGFYSESEFKESLPTVFKHFVDILGRLNIDNDVIKTKVKDLVELINAKITEITSERVPLTLLTNRPAPLKQFNPRFNQVYTPYDKDPDQLRAEAKKMKGLVKKEMRGAMREVIKDNYFIQSEKFNKAQMERKENEAATKRVMSQLQNEQAEYKQYKKTKDRLDGRI</sequence>
<gene>
    <name evidence="8" type="ORF">CYY_001441</name>
</gene>
<dbReference type="GO" id="GO:0032040">
    <property type="term" value="C:small-subunit processome"/>
    <property type="evidence" value="ECO:0007669"/>
    <property type="project" value="InterPro"/>
</dbReference>
<keyword evidence="3" id="KW-0690">Ribosome biogenesis</keyword>
<feature type="region of interest" description="Disordered" evidence="7">
    <location>
        <begin position="1"/>
        <end position="38"/>
    </location>
</feature>
<keyword evidence="9" id="KW-1185">Reference proteome</keyword>
<evidence type="ECO:0000256" key="2">
    <source>
        <dbReference type="ARBA" id="ARBA00007466"/>
    </source>
</evidence>
<evidence type="ECO:0000313" key="9">
    <source>
        <dbReference type="Proteomes" id="UP000695562"/>
    </source>
</evidence>